<organism evidence="2 3">
    <name type="scientific">Armillaria gallica</name>
    <name type="common">Bulbous honey fungus</name>
    <name type="synonym">Armillaria bulbosa</name>
    <dbReference type="NCBI Taxonomy" id="47427"/>
    <lineage>
        <taxon>Eukaryota</taxon>
        <taxon>Fungi</taxon>
        <taxon>Dikarya</taxon>
        <taxon>Basidiomycota</taxon>
        <taxon>Agaricomycotina</taxon>
        <taxon>Agaricomycetes</taxon>
        <taxon>Agaricomycetidae</taxon>
        <taxon>Agaricales</taxon>
        <taxon>Marasmiineae</taxon>
        <taxon>Physalacriaceae</taxon>
        <taxon>Armillaria</taxon>
    </lineage>
</organism>
<proteinExistence type="predicted"/>
<dbReference type="InterPro" id="IPR053237">
    <property type="entry name" value="Natterin_C"/>
</dbReference>
<dbReference type="InterPro" id="IPR008999">
    <property type="entry name" value="Actin-crosslinking"/>
</dbReference>
<dbReference type="Gene3D" id="2.170.15.10">
    <property type="entry name" value="Proaerolysin, chain A, domain 3"/>
    <property type="match status" value="1"/>
</dbReference>
<dbReference type="InterPro" id="IPR004991">
    <property type="entry name" value="Aerolysin-like"/>
</dbReference>
<dbReference type="Pfam" id="PF03318">
    <property type="entry name" value="ETX_MTX2"/>
    <property type="match status" value="1"/>
</dbReference>
<accession>A0A2H3DEI8</accession>
<evidence type="ECO:0000256" key="1">
    <source>
        <dbReference type="SAM" id="MobiDB-lite"/>
    </source>
</evidence>
<sequence>MSTNESTQSSTSPSVPAPKSEDNPPTQPIPRRDPDTTYLLPKWVYIRDRNGRYLSVRPGPVYNTLTFREGDADITSAFQAVPQGSRYRFQGSNSNYIMRYYNGWLSCDNPETGASYQIITATGNYVYLKDNYAGPACFPSSDLDKDGSPICYDYIKDSSRFEIIQAAIKNEIFDVNYDISGAQIREATPVIALSTSVRNDSDGDANQTLTYSYEKSKVGTWNNTAGVTIGVSTSFEAGVPFVASAEFEVSVSASYSHEWGGEEGETETISSSTTVTVPPKKKARATIIIRNAQIDVGFTYKERILWTNGQSEENVKSGVYKNVDSWHVDVQLDNWEDA</sequence>
<feature type="region of interest" description="Disordered" evidence="1">
    <location>
        <begin position="1"/>
        <end position="35"/>
    </location>
</feature>
<feature type="compositionally biased region" description="Polar residues" evidence="1">
    <location>
        <begin position="1"/>
        <end position="14"/>
    </location>
</feature>
<gene>
    <name evidence="2" type="ORF">ARMGADRAFT_1063012</name>
</gene>
<dbReference type="CDD" id="cd20239">
    <property type="entry name" value="PFM_aerolysin-like"/>
    <property type="match status" value="1"/>
</dbReference>
<dbReference type="AlphaFoldDB" id="A0A2H3DEI8"/>
<dbReference type="InParanoid" id="A0A2H3DEI8"/>
<name>A0A2H3DEI8_ARMGA</name>
<evidence type="ECO:0000313" key="2">
    <source>
        <dbReference type="EMBL" id="PBK93639.1"/>
    </source>
</evidence>
<dbReference type="PANTHER" id="PTHR39244">
    <property type="entry name" value="NATTERIN-4"/>
    <property type="match status" value="1"/>
</dbReference>
<dbReference type="Proteomes" id="UP000217790">
    <property type="component" value="Unassembled WGS sequence"/>
</dbReference>
<dbReference type="OrthoDB" id="1904422at2759"/>
<keyword evidence="3" id="KW-1185">Reference proteome</keyword>
<dbReference type="SUPFAM" id="SSF50405">
    <property type="entry name" value="Actin-crosslinking proteins"/>
    <property type="match status" value="1"/>
</dbReference>
<dbReference type="EMBL" id="KZ293656">
    <property type="protein sequence ID" value="PBK93639.1"/>
    <property type="molecule type" value="Genomic_DNA"/>
</dbReference>
<reference evidence="3" key="1">
    <citation type="journal article" date="2017" name="Nat. Ecol. Evol.">
        <title>Genome expansion and lineage-specific genetic innovations in the forest pathogenic fungi Armillaria.</title>
        <authorList>
            <person name="Sipos G."/>
            <person name="Prasanna A.N."/>
            <person name="Walter M.C."/>
            <person name="O'Connor E."/>
            <person name="Balint B."/>
            <person name="Krizsan K."/>
            <person name="Kiss B."/>
            <person name="Hess J."/>
            <person name="Varga T."/>
            <person name="Slot J."/>
            <person name="Riley R."/>
            <person name="Boka B."/>
            <person name="Rigling D."/>
            <person name="Barry K."/>
            <person name="Lee J."/>
            <person name="Mihaltcheva S."/>
            <person name="LaButti K."/>
            <person name="Lipzen A."/>
            <person name="Waldron R."/>
            <person name="Moloney N.M."/>
            <person name="Sperisen C."/>
            <person name="Kredics L."/>
            <person name="Vagvoelgyi C."/>
            <person name="Patrignani A."/>
            <person name="Fitzpatrick D."/>
            <person name="Nagy I."/>
            <person name="Doyle S."/>
            <person name="Anderson J.B."/>
            <person name="Grigoriev I.V."/>
            <person name="Gueldener U."/>
            <person name="Muensterkoetter M."/>
            <person name="Nagy L.G."/>
        </authorList>
    </citation>
    <scope>NUCLEOTIDE SEQUENCE [LARGE SCALE GENOMIC DNA]</scope>
    <source>
        <strain evidence="3">Ar21-2</strain>
    </source>
</reference>
<dbReference type="PANTHER" id="PTHR39244:SF5">
    <property type="entry name" value="NATTERIN-3-LIKE"/>
    <property type="match status" value="1"/>
</dbReference>
<dbReference type="SUPFAM" id="SSF56973">
    <property type="entry name" value="Aerolisin/ETX pore-forming domain"/>
    <property type="match status" value="1"/>
</dbReference>
<evidence type="ECO:0000313" key="3">
    <source>
        <dbReference type="Proteomes" id="UP000217790"/>
    </source>
</evidence>
<dbReference type="OMA" id="FGNNNFC"/>
<protein>
    <submittedName>
        <fullName evidence="2">Aerolisin/ETX pore-forming domain-containing protein</fullName>
    </submittedName>
</protein>